<dbReference type="Proteomes" id="UP000826271">
    <property type="component" value="Unassembled WGS sequence"/>
</dbReference>
<dbReference type="EMBL" id="WHWC01000007">
    <property type="protein sequence ID" value="KAG8379319.1"/>
    <property type="molecule type" value="Genomic_DNA"/>
</dbReference>
<evidence type="ECO:0008006" key="6">
    <source>
        <dbReference type="Google" id="ProtNLM"/>
    </source>
</evidence>
<feature type="compositionally biased region" description="Polar residues" evidence="1">
    <location>
        <begin position="327"/>
        <end position="337"/>
    </location>
</feature>
<proteinExistence type="predicted"/>
<organism evidence="4 5">
    <name type="scientific">Buddleja alternifolia</name>
    <dbReference type="NCBI Taxonomy" id="168488"/>
    <lineage>
        <taxon>Eukaryota</taxon>
        <taxon>Viridiplantae</taxon>
        <taxon>Streptophyta</taxon>
        <taxon>Embryophyta</taxon>
        <taxon>Tracheophyta</taxon>
        <taxon>Spermatophyta</taxon>
        <taxon>Magnoliopsida</taxon>
        <taxon>eudicotyledons</taxon>
        <taxon>Gunneridae</taxon>
        <taxon>Pentapetalae</taxon>
        <taxon>asterids</taxon>
        <taxon>lamiids</taxon>
        <taxon>Lamiales</taxon>
        <taxon>Scrophulariaceae</taxon>
        <taxon>Buddlejeae</taxon>
        <taxon>Buddleja</taxon>
    </lineage>
</organism>
<evidence type="ECO:0000313" key="5">
    <source>
        <dbReference type="Proteomes" id="UP000826271"/>
    </source>
</evidence>
<feature type="compositionally biased region" description="Polar residues" evidence="1">
    <location>
        <begin position="275"/>
        <end position="297"/>
    </location>
</feature>
<dbReference type="Pfam" id="PF22936">
    <property type="entry name" value="Pol_BBD"/>
    <property type="match status" value="1"/>
</dbReference>
<feature type="region of interest" description="Disordered" evidence="1">
    <location>
        <begin position="275"/>
        <end position="347"/>
    </location>
</feature>
<feature type="domain" description="Retrovirus-related Pol polyprotein from transposon TNT 1-94-like beta-barrel" evidence="3">
    <location>
        <begin position="106"/>
        <end position="180"/>
    </location>
</feature>
<feature type="compositionally biased region" description="Basic and acidic residues" evidence="1">
    <location>
        <begin position="298"/>
        <end position="308"/>
    </location>
</feature>
<dbReference type="PANTHER" id="PTHR34222:SF43">
    <property type="entry name" value="RETROTRANSPOSON GAG DOMAIN-CONTAINING PROTEIN"/>
    <property type="match status" value="1"/>
</dbReference>
<sequence length="347" mass="38972">MTNGNPSTSTKPKLQIEDGGCSHCGGIKHTKDTCYKLHGYPDWWQELKAKKKRDVGRAACTNSGRSSFSHVAEKIEPQLSIIPQEGSETVMANNSSTLTDSGNHGWIIDSGATDYMTFDPRDFIETTQPKRTCIANANGVKFPVTRAGRVTLSPSLSLQNTILVPSLSNRLLSVGQATKKLNCCALIYPKFCLFQDILTKEIIARGTKQEALYFIGDFSVGRANNICRTSDKEREIWLWHRRMGHPSFSYLRHVFLKYEQLGKMATFRRHNVETTINEGTTESPNPSTLAEIQPRQNEQTKGENKQDEEKDELVSEQEQPPLGLISHNHSFKNTLETGRQHLDCNNS</sequence>
<evidence type="ECO:0000259" key="3">
    <source>
        <dbReference type="Pfam" id="PF22936"/>
    </source>
</evidence>
<evidence type="ECO:0000313" key="4">
    <source>
        <dbReference type="EMBL" id="KAG8379319.1"/>
    </source>
</evidence>
<comment type="caution">
    <text evidence="4">The sequence shown here is derived from an EMBL/GenBank/DDBJ whole genome shotgun (WGS) entry which is preliminary data.</text>
</comment>
<keyword evidence="5" id="KW-1185">Reference proteome</keyword>
<protein>
    <recommendedName>
        <fullName evidence="6">GAG-pre-integrase domain-containing protein</fullName>
    </recommendedName>
</protein>
<reference evidence="4" key="1">
    <citation type="submission" date="2019-10" db="EMBL/GenBank/DDBJ databases">
        <authorList>
            <person name="Zhang R."/>
            <person name="Pan Y."/>
            <person name="Wang J."/>
            <person name="Ma R."/>
            <person name="Yu S."/>
        </authorList>
    </citation>
    <scope>NUCLEOTIDE SEQUENCE</scope>
    <source>
        <strain evidence="4">LA-IB0</strain>
        <tissue evidence="4">Leaf</tissue>
    </source>
</reference>
<gene>
    <name evidence="4" type="ORF">BUALT_Bualt07G0076000</name>
</gene>
<evidence type="ECO:0000256" key="1">
    <source>
        <dbReference type="SAM" id="MobiDB-lite"/>
    </source>
</evidence>
<feature type="domain" description="GAG-pre-integrase" evidence="2">
    <location>
        <begin position="223"/>
        <end position="255"/>
    </location>
</feature>
<dbReference type="InterPro" id="IPR054722">
    <property type="entry name" value="PolX-like_BBD"/>
</dbReference>
<accession>A0AAV6X8U6</accession>
<dbReference type="Pfam" id="PF13976">
    <property type="entry name" value="gag_pre-integrs"/>
    <property type="match status" value="1"/>
</dbReference>
<dbReference type="InterPro" id="IPR025724">
    <property type="entry name" value="GAG-pre-integrase_dom"/>
</dbReference>
<name>A0AAV6X8U6_9LAMI</name>
<feature type="compositionally biased region" description="Basic and acidic residues" evidence="1">
    <location>
        <begin position="338"/>
        <end position="347"/>
    </location>
</feature>
<evidence type="ECO:0000259" key="2">
    <source>
        <dbReference type="Pfam" id="PF13976"/>
    </source>
</evidence>
<dbReference type="PANTHER" id="PTHR34222">
    <property type="entry name" value="GAG_PRE-INTEGRS DOMAIN-CONTAINING PROTEIN"/>
    <property type="match status" value="1"/>
</dbReference>
<dbReference type="AlphaFoldDB" id="A0AAV6X8U6"/>